<gene>
    <name evidence="1" type="ORF">F5878DRAFT_665880</name>
</gene>
<evidence type="ECO:0000313" key="2">
    <source>
        <dbReference type="Proteomes" id="UP001163846"/>
    </source>
</evidence>
<proteinExistence type="predicted"/>
<comment type="caution">
    <text evidence="1">The sequence shown here is derived from an EMBL/GenBank/DDBJ whole genome shotgun (WGS) entry which is preliminary data.</text>
</comment>
<name>A0AA38NZ32_9AGAR</name>
<organism evidence="1 2">
    <name type="scientific">Lentinula raphanica</name>
    <dbReference type="NCBI Taxonomy" id="153919"/>
    <lineage>
        <taxon>Eukaryota</taxon>
        <taxon>Fungi</taxon>
        <taxon>Dikarya</taxon>
        <taxon>Basidiomycota</taxon>
        <taxon>Agaricomycotina</taxon>
        <taxon>Agaricomycetes</taxon>
        <taxon>Agaricomycetidae</taxon>
        <taxon>Agaricales</taxon>
        <taxon>Marasmiineae</taxon>
        <taxon>Omphalotaceae</taxon>
        <taxon>Lentinula</taxon>
    </lineage>
</organism>
<protein>
    <recommendedName>
        <fullName evidence="3">Nucleotidyltransferase</fullName>
    </recommendedName>
</protein>
<sequence length="224" mass="25668">MENQVTREGFINALNTLSNFMASKPIFQEYGQVRLIAFGGFNSVCYFGTRTSTYDLDYYTTGHVAADGVTLYDAPSNVTQALEDLIYRVAGLYPNNLHEDWANDRVTIFVDQSQRAEDIIRRSFQQNIIIYQTPQLVVYMGDLVFQLVQKLFMIKSELSSRNRRSDLIDATTFAAYFGNVRGRNMTLAQLSLEWPMHMAQVGQEEVDRVNAMGQSMYGRRVLDY</sequence>
<dbReference type="AlphaFoldDB" id="A0AA38NZ32"/>
<evidence type="ECO:0000313" key="1">
    <source>
        <dbReference type="EMBL" id="KAJ3833170.1"/>
    </source>
</evidence>
<keyword evidence="2" id="KW-1185">Reference proteome</keyword>
<dbReference type="Proteomes" id="UP001163846">
    <property type="component" value="Unassembled WGS sequence"/>
</dbReference>
<evidence type="ECO:0008006" key="3">
    <source>
        <dbReference type="Google" id="ProtNLM"/>
    </source>
</evidence>
<dbReference type="EMBL" id="MU806756">
    <property type="protein sequence ID" value="KAJ3833170.1"/>
    <property type="molecule type" value="Genomic_DNA"/>
</dbReference>
<reference evidence="1" key="1">
    <citation type="submission" date="2022-08" db="EMBL/GenBank/DDBJ databases">
        <authorList>
            <consortium name="DOE Joint Genome Institute"/>
            <person name="Min B."/>
            <person name="Riley R."/>
            <person name="Sierra-Patev S."/>
            <person name="Naranjo-Ortiz M."/>
            <person name="Looney B."/>
            <person name="Konkel Z."/>
            <person name="Slot J.C."/>
            <person name="Sakamoto Y."/>
            <person name="Steenwyk J.L."/>
            <person name="Rokas A."/>
            <person name="Carro J."/>
            <person name="Camarero S."/>
            <person name="Ferreira P."/>
            <person name="Molpeceres G."/>
            <person name="Ruiz-Duenas F.J."/>
            <person name="Serrano A."/>
            <person name="Henrissat B."/>
            <person name="Drula E."/>
            <person name="Hughes K.W."/>
            <person name="Mata J.L."/>
            <person name="Ishikawa N.K."/>
            <person name="Vargas-Isla R."/>
            <person name="Ushijima S."/>
            <person name="Smith C.A."/>
            <person name="Ahrendt S."/>
            <person name="Andreopoulos W."/>
            <person name="He G."/>
            <person name="Labutti K."/>
            <person name="Lipzen A."/>
            <person name="Ng V."/>
            <person name="Sandor L."/>
            <person name="Barry K."/>
            <person name="Martinez A.T."/>
            <person name="Xiao Y."/>
            <person name="Gibbons J.G."/>
            <person name="Terashima K."/>
            <person name="Hibbett D.S."/>
            <person name="Grigoriev I.V."/>
        </authorList>
    </citation>
    <scope>NUCLEOTIDE SEQUENCE</scope>
    <source>
        <strain evidence="1">TFB9207</strain>
    </source>
</reference>
<accession>A0AA38NZ32</accession>